<dbReference type="EMBL" id="VHQG01000001">
    <property type="protein sequence ID" value="TPW77505.1"/>
    <property type="molecule type" value="Genomic_DNA"/>
</dbReference>
<dbReference type="RefSeq" id="WP_141162033.1">
    <property type="nucleotide sequence ID" value="NZ_VHQG01000001.1"/>
</dbReference>
<dbReference type="SUPFAM" id="SSF53850">
    <property type="entry name" value="Periplasmic binding protein-like II"/>
    <property type="match status" value="1"/>
</dbReference>
<evidence type="ECO:0000313" key="2">
    <source>
        <dbReference type="EMBL" id="TPW77505.1"/>
    </source>
</evidence>
<dbReference type="AlphaFoldDB" id="A0A506Y658"/>
<organism evidence="2 3">
    <name type="scientific">Schumannella soli</name>
    <dbReference type="NCBI Taxonomy" id="2590779"/>
    <lineage>
        <taxon>Bacteria</taxon>
        <taxon>Bacillati</taxon>
        <taxon>Actinomycetota</taxon>
        <taxon>Actinomycetes</taxon>
        <taxon>Micrococcales</taxon>
        <taxon>Microbacteriaceae</taxon>
        <taxon>Schumannella</taxon>
    </lineage>
</organism>
<sequence>MRITRAAVVGAASLTAILLLAGCGSGGGASASFEKKVSGTLNAWAFDSADDVGKARLDYANEQLESAGAKVELDATTFDAQKFATRTASGKVPDVVQMSSQSVTTYAAQGLIMPLSKCYDLYGVDPSEYFYKQVAADVSWDDDVWGVPQFYQPPAILVDRTVADAAGVSLDDLDVSKGDDFIAAVAKLTQKQGDDPTVIGFDPQGVDKAGLWMLGFGGRLVDDDGKPALDDAKNVEAVEFLQKVYDAQGGYAKVKSLIDSFDLFGDGNQFVKHQVGAEVFDQWYVNVLSGYRDQISLAAVPFRDQQGEPFAVASGQAFVIPAKAKNPSAACKWVLDVTSAKSWDAAAAARQKTLDGKPGAINTGLFTGVKSVDEAIREKYVGQSGDEAFEQVISTYYDVAAKGRSFGSSPAGERIQSELKSAVTSALTGEKSPKQALADAQKAALSAYNRVAG</sequence>
<feature type="chain" id="PRO_5038603871" evidence="1">
    <location>
        <begin position="22"/>
        <end position="453"/>
    </location>
</feature>
<dbReference type="OrthoDB" id="9795467at2"/>
<dbReference type="InterPro" id="IPR050490">
    <property type="entry name" value="Bact_solute-bd_prot1"/>
</dbReference>
<feature type="signal peptide" evidence="1">
    <location>
        <begin position="1"/>
        <end position="21"/>
    </location>
</feature>
<keyword evidence="3" id="KW-1185">Reference proteome</keyword>
<accession>A0A506Y658</accession>
<name>A0A506Y658_9MICO</name>
<dbReference type="PANTHER" id="PTHR43649:SF12">
    <property type="entry name" value="DIACETYLCHITOBIOSE BINDING PROTEIN DASA"/>
    <property type="match status" value="1"/>
</dbReference>
<gene>
    <name evidence="2" type="ORF">FJ657_02145</name>
</gene>
<dbReference type="Gene3D" id="3.40.190.10">
    <property type="entry name" value="Periplasmic binding protein-like II"/>
    <property type="match status" value="1"/>
</dbReference>
<dbReference type="PROSITE" id="PS51257">
    <property type="entry name" value="PROKAR_LIPOPROTEIN"/>
    <property type="match status" value="1"/>
</dbReference>
<dbReference type="Proteomes" id="UP000316252">
    <property type="component" value="Unassembled WGS sequence"/>
</dbReference>
<comment type="caution">
    <text evidence="2">The sequence shown here is derived from an EMBL/GenBank/DDBJ whole genome shotgun (WGS) entry which is preliminary data.</text>
</comment>
<evidence type="ECO:0000256" key="1">
    <source>
        <dbReference type="SAM" id="SignalP"/>
    </source>
</evidence>
<keyword evidence="1" id="KW-0732">Signal</keyword>
<proteinExistence type="predicted"/>
<reference evidence="2 3" key="1">
    <citation type="submission" date="2019-06" db="EMBL/GenBank/DDBJ databases">
        <authorList>
            <person name="Li F."/>
        </authorList>
    </citation>
    <scope>NUCLEOTIDE SEQUENCE [LARGE SCALE GENOMIC DNA]</scope>
    <source>
        <strain evidence="2 3">10F1D-1</strain>
    </source>
</reference>
<evidence type="ECO:0000313" key="3">
    <source>
        <dbReference type="Proteomes" id="UP000316252"/>
    </source>
</evidence>
<dbReference type="PANTHER" id="PTHR43649">
    <property type="entry name" value="ARABINOSE-BINDING PROTEIN-RELATED"/>
    <property type="match status" value="1"/>
</dbReference>
<protein>
    <submittedName>
        <fullName evidence="2">Sugar ABC transporter substrate-binding protein</fullName>
    </submittedName>
</protein>